<feature type="region of interest" description="Disordered" evidence="1">
    <location>
        <begin position="1"/>
        <end position="31"/>
    </location>
</feature>
<dbReference type="AlphaFoldDB" id="A0A2H4SC55"/>
<evidence type="ECO:0000256" key="1">
    <source>
        <dbReference type="SAM" id="MobiDB-lite"/>
    </source>
</evidence>
<feature type="region of interest" description="Disordered" evidence="1">
    <location>
        <begin position="76"/>
        <end position="148"/>
    </location>
</feature>
<feature type="compositionally biased region" description="Polar residues" evidence="1">
    <location>
        <begin position="22"/>
        <end position="31"/>
    </location>
</feature>
<feature type="compositionally biased region" description="Basic and acidic residues" evidence="1">
    <location>
        <begin position="97"/>
        <end position="107"/>
    </location>
</feature>
<dbReference type="VEuPathDB" id="FungiDB:CCM_03398"/>
<feature type="compositionally biased region" description="Low complexity" evidence="1">
    <location>
        <begin position="111"/>
        <end position="123"/>
    </location>
</feature>
<dbReference type="EMBL" id="CP023323">
    <property type="protein sequence ID" value="ATY60657.1"/>
    <property type="molecule type" value="Genomic_DNA"/>
</dbReference>
<dbReference type="VEuPathDB" id="FungiDB:A9K55_005585"/>
<sequence length="148" mass="16159">MLAPVSLGRFISDQGAPPPNCPSATQRKSSPCNPSKLFCFNPSSVQYRIYTYVQFHDPPSLSPSLLLPSRVNSESFAHCGKLGNQGPPFNDPSNQRNRRDDSDDHHPIPPSSSSSLFHAASSPRLAPITNHTRPNQPAPPPPQRKPTN</sequence>
<reference evidence="2 3" key="1">
    <citation type="journal article" date="2017" name="BMC Genomics">
        <title>Chromosome level assembly and secondary metabolite potential of the parasitic fungus Cordyceps militaris.</title>
        <authorList>
            <person name="Kramer G.J."/>
            <person name="Nodwell J.R."/>
        </authorList>
    </citation>
    <scope>NUCLEOTIDE SEQUENCE [LARGE SCALE GENOMIC DNA]</scope>
    <source>
        <strain evidence="2 3">ATCC 34164</strain>
    </source>
</reference>
<evidence type="ECO:0000313" key="3">
    <source>
        <dbReference type="Proteomes" id="UP000323067"/>
    </source>
</evidence>
<protein>
    <submittedName>
        <fullName evidence="2">UPF0041 domain</fullName>
    </submittedName>
</protein>
<accession>A0A2H4SC55</accession>
<name>A0A2H4SC55_CORMI</name>
<feature type="compositionally biased region" description="Pro residues" evidence="1">
    <location>
        <begin position="136"/>
        <end position="148"/>
    </location>
</feature>
<dbReference type="Proteomes" id="UP000323067">
    <property type="component" value="Chromosome vi"/>
</dbReference>
<gene>
    <name evidence="2" type="ORF">A9K55_005585</name>
</gene>
<organism evidence="2 3">
    <name type="scientific">Cordyceps militaris</name>
    <name type="common">Caterpillar fungus</name>
    <name type="synonym">Clavaria militaris</name>
    <dbReference type="NCBI Taxonomy" id="73501"/>
    <lineage>
        <taxon>Eukaryota</taxon>
        <taxon>Fungi</taxon>
        <taxon>Dikarya</taxon>
        <taxon>Ascomycota</taxon>
        <taxon>Pezizomycotina</taxon>
        <taxon>Sordariomycetes</taxon>
        <taxon>Hypocreomycetidae</taxon>
        <taxon>Hypocreales</taxon>
        <taxon>Cordycipitaceae</taxon>
        <taxon>Cordyceps</taxon>
    </lineage>
</organism>
<evidence type="ECO:0000313" key="2">
    <source>
        <dbReference type="EMBL" id="ATY60657.1"/>
    </source>
</evidence>
<proteinExistence type="predicted"/>